<reference evidence="2 3" key="1">
    <citation type="submission" date="2019-07" db="EMBL/GenBank/DDBJ databases">
        <title>Whole genome shotgun sequence of Halolactibacillus miurensis NBRC 100873.</title>
        <authorList>
            <person name="Hosoyama A."/>
            <person name="Uohara A."/>
            <person name="Ohji S."/>
            <person name="Ichikawa N."/>
        </authorList>
    </citation>
    <scope>NUCLEOTIDE SEQUENCE [LARGE SCALE GENOMIC DNA]</scope>
    <source>
        <strain evidence="2 3">NBRC 100873</strain>
    </source>
</reference>
<accession>A0ABQ0VWG2</accession>
<sequence>MARHTKIPITVAEEGMITEGNHLYLIPPRMNVSIFNGTLLLEKQVADHQLHLPIDIFFKSLALDQKKQAIAIVLSGPGSDGIL</sequence>
<evidence type="ECO:0000313" key="3">
    <source>
        <dbReference type="Proteomes" id="UP000321773"/>
    </source>
</evidence>
<dbReference type="InterPro" id="IPR000673">
    <property type="entry name" value="Sig_transdc_resp-reg_Me-estase"/>
</dbReference>
<dbReference type="Pfam" id="PF01339">
    <property type="entry name" value="CheB_methylest"/>
    <property type="match status" value="1"/>
</dbReference>
<dbReference type="Gene3D" id="3.40.50.180">
    <property type="entry name" value="Methylesterase CheB, C-terminal domain"/>
    <property type="match status" value="1"/>
</dbReference>
<dbReference type="InterPro" id="IPR035909">
    <property type="entry name" value="CheB_C"/>
</dbReference>
<keyword evidence="3" id="KW-1185">Reference proteome</keyword>
<organism evidence="2 3">
    <name type="scientific">Halolactibacillus miurensis</name>
    <dbReference type="NCBI Taxonomy" id="306541"/>
    <lineage>
        <taxon>Bacteria</taxon>
        <taxon>Bacillati</taxon>
        <taxon>Bacillota</taxon>
        <taxon>Bacilli</taxon>
        <taxon>Bacillales</taxon>
        <taxon>Bacillaceae</taxon>
        <taxon>Halolactibacillus</taxon>
    </lineage>
</organism>
<dbReference type="EMBL" id="BJWJ01000035">
    <property type="protein sequence ID" value="GEM05476.1"/>
    <property type="molecule type" value="Genomic_DNA"/>
</dbReference>
<dbReference type="SUPFAM" id="SSF52738">
    <property type="entry name" value="Methylesterase CheB, C-terminal domain"/>
    <property type="match status" value="1"/>
</dbReference>
<comment type="caution">
    <text evidence="2">The sequence shown here is derived from an EMBL/GenBank/DDBJ whole genome shotgun (WGS) entry which is preliminary data.</text>
</comment>
<evidence type="ECO:0000259" key="1">
    <source>
        <dbReference type="Pfam" id="PF01339"/>
    </source>
</evidence>
<feature type="domain" description="CheB-type methylesterase" evidence="1">
    <location>
        <begin position="2"/>
        <end position="82"/>
    </location>
</feature>
<protein>
    <recommendedName>
        <fullName evidence="1">CheB-type methylesterase domain-containing protein</fullName>
    </recommendedName>
</protein>
<proteinExistence type="predicted"/>
<evidence type="ECO:0000313" key="2">
    <source>
        <dbReference type="EMBL" id="GEM05476.1"/>
    </source>
</evidence>
<dbReference type="Proteomes" id="UP000321773">
    <property type="component" value="Unassembled WGS sequence"/>
</dbReference>
<gene>
    <name evidence="2" type="ORF">HMI01_24640</name>
</gene>
<name>A0ABQ0VWG2_9BACI</name>